<dbReference type="PhylomeDB" id="R7QM71"/>
<dbReference type="RefSeq" id="XP_005709896.1">
    <property type="nucleotide sequence ID" value="XM_005709839.1"/>
</dbReference>
<dbReference type="OrthoDB" id="3411at2759"/>
<sequence>MSGPRASAPILLALHVLLLAVLCIANPEQFPSSPATIAFHISVNEAQLPLLERFFFRIYHPSNLYLLTFAHSLDPRAKSARITGRNVHIRSAEPYVPDGVSEAINILDAMAYFLDREDALASDKPSFDYYIHCTPNDYPTVTAERMRTLLGFARDHLDAATFFHFTHTSQLPLFDGELSRIHIDYSLSFNRSLTLEEGLEATKSYHPDHRRRTAEILRTDKHFVAHRRYVKIAADSMLSKHLLMSLGDASHVFEHFFGSLAAAASEENIKLIRTTSLRCTNFNDLDRAVKHILPGYKPRSPSTDFLLRTVEPCLFTGPFPDDGPENLAIRNRIDMELLIAPGTQGRPEGPSYHDRVYGNLKRLVS</sequence>
<accession>R7QM71</accession>
<dbReference type="KEGG" id="ccp:CHC_T00000354001"/>
<evidence type="ECO:0000256" key="1">
    <source>
        <dbReference type="SAM" id="SignalP"/>
    </source>
</evidence>
<feature type="signal peptide" evidence="1">
    <location>
        <begin position="1"/>
        <end position="25"/>
    </location>
</feature>
<proteinExistence type="predicted"/>
<evidence type="ECO:0000313" key="3">
    <source>
        <dbReference type="Proteomes" id="UP000012073"/>
    </source>
</evidence>
<keyword evidence="1" id="KW-0732">Signal</keyword>
<evidence type="ECO:0000313" key="2">
    <source>
        <dbReference type="EMBL" id="CDF39602.1"/>
    </source>
</evidence>
<organism evidence="2 3">
    <name type="scientific">Chondrus crispus</name>
    <name type="common">Carrageen Irish moss</name>
    <name type="synonym">Polymorpha crispa</name>
    <dbReference type="NCBI Taxonomy" id="2769"/>
    <lineage>
        <taxon>Eukaryota</taxon>
        <taxon>Rhodophyta</taxon>
        <taxon>Florideophyceae</taxon>
        <taxon>Rhodymeniophycidae</taxon>
        <taxon>Gigartinales</taxon>
        <taxon>Gigartinaceae</taxon>
        <taxon>Chondrus</taxon>
    </lineage>
</organism>
<dbReference type="GeneID" id="17317615"/>
<feature type="chain" id="PRO_5004442823" evidence="1">
    <location>
        <begin position="26"/>
        <end position="365"/>
    </location>
</feature>
<dbReference type="AlphaFoldDB" id="R7QM71"/>
<name>R7QM71_CHOCR</name>
<dbReference type="Gramene" id="CDF39602">
    <property type="protein sequence ID" value="CDF39602"/>
    <property type="gene ID" value="CHC_T00000354001"/>
</dbReference>
<dbReference type="EMBL" id="HG002055">
    <property type="protein sequence ID" value="CDF39602.1"/>
    <property type="molecule type" value="Genomic_DNA"/>
</dbReference>
<gene>
    <name evidence="2" type="ORF">CHC_T00000354001</name>
</gene>
<reference evidence="3" key="1">
    <citation type="journal article" date="2013" name="Proc. Natl. Acad. Sci. U.S.A.">
        <title>Genome structure and metabolic features in the red seaweed Chondrus crispus shed light on evolution of the Archaeplastida.</title>
        <authorList>
            <person name="Collen J."/>
            <person name="Porcel B."/>
            <person name="Carre W."/>
            <person name="Ball S.G."/>
            <person name="Chaparro C."/>
            <person name="Tonon T."/>
            <person name="Barbeyron T."/>
            <person name="Michel G."/>
            <person name="Noel B."/>
            <person name="Valentin K."/>
            <person name="Elias M."/>
            <person name="Artiguenave F."/>
            <person name="Arun A."/>
            <person name="Aury J.M."/>
            <person name="Barbosa-Neto J.F."/>
            <person name="Bothwell J.H."/>
            <person name="Bouget F.Y."/>
            <person name="Brillet L."/>
            <person name="Cabello-Hurtado F."/>
            <person name="Capella-Gutierrez S."/>
            <person name="Charrier B."/>
            <person name="Cladiere L."/>
            <person name="Cock J.M."/>
            <person name="Coelho S.M."/>
            <person name="Colleoni C."/>
            <person name="Czjzek M."/>
            <person name="Da Silva C."/>
            <person name="Delage L."/>
            <person name="Denoeud F."/>
            <person name="Deschamps P."/>
            <person name="Dittami S.M."/>
            <person name="Gabaldon T."/>
            <person name="Gachon C.M."/>
            <person name="Groisillier A."/>
            <person name="Herve C."/>
            <person name="Jabbari K."/>
            <person name="Katinka M."/>
            <person name="Kloareg B."/>
            <person name="Kowalczyk N."/>
            <person name="Labadie K."/>
            <person name="Leblanc C."/>
            <person name="Lopez P.J."/>
            <person name="McLachlan D.H."/>
            <person name="Meslet-Cladiere L."/>
            <person name="Moustafa A."/>
            <person name="Nehr Z."/>
            <person name="Nyvall Collen P."/>
            <person name="Panaud O."/>
            <person name="Partensky F."/>
            <person name="Poulain J."/>
            <person name="Rensing S.A."/>
            <person name="Rousvoal S."/>
            <person name="Samson G."/>
            <person name="Symeonidi A."/>
            <person name="Weissenbach J."/>
            <person name="Zambounis A."/>
            <person name="Wincker P."/>
            <person name="Boyen C."/>
        </authorList>
    </citation>
    <scope>NUCLEOTIDE SEQUENCE [LARGE SCALE GENOMIC DNA]</scope>
    <source>
        <strain evidence="3">cv. Stackhouse</strain>
    </source>
</reference>
<keyword evidence="3" id="KW-1185">Reference proteome</keyword>
<dbReference type="Proteomes" id="UP000012073">
    <property type="component" value="Unassembled WGS sequence"/>
</dbReference>
<protein>
    <submittedName>
        <fullName evidence="2">Uncharacterized protein</fullName>
    </submittedName>
</protein>